<comment type="caution">
    <text evidence="2">The sequence shown here is derived from an EMBL/GenBank/DDBJ whole genome shotgun (WGS) entry which is preliminary data.</text>
</comment>
<evidence type="ECO:0000313" key="3">
    <source>
        <dbReference type="Proteomes" id="UP000438429"/>
    </source>
</evidence>
<reference evidence="2 3" key="1">
    <citation type="submission" date="2019-06" db="EMBL/GenBank/DDBJ databases">
        <title>Draft genomes of female and male turbot (Scophthalmus maximus).</title>
        <authorList>
            <person name="Xu H."/>
            <person name="Xu X.-W."/>
            <person name="Shao C."/>
            <person name="Chen S."/>
        </authorList>
    </citation>
    <scope>NUCLEOTIDE SEQUENCE [LARGE SCALE GENOMIC DNA]</scope>
    <source>
        <strain evidence="2">Ysfricsl-2016a</strain>
        <tissue evidence="2">Blood</tissue>
    </source>
</reference>
<gene>
    <name evidence="2" type="ORF">F2P81_008204</name>
</gene>
<dbReference type="EMBL" id="VEVO01000007">
    <property type="protein sequence ID" value="KAF0039969.1"/>
    <property type="molecule type" value="Genomic_DNA"/>
</dbReference>
<evidence type="ECO:0000256" key="1">
    <source>
        <dbReference type="SAM" id="MobiDB-lite"/>
    </source>
</evidence>
<dbReference type="AlphaFoldDB" id="A0A6A4T4X5"/>
<proteinExistence type="predicted"/>
<feature type="region of interest" description="Disordered" evidence="1">
    <location>
        <begin position="68"/>
        <end position="107"/>
    </location>
</feature>
<name>A0A6A4T4X5_SCOMX</name>
<accession>A0A6A4T4X5</accession>
<organism evidence="2 3">
    <name type="scientific">Scophthalmus maximus</name>
    <name type="common">Turbot</name>
    <name type="synonym">Psetta maxima</name>
    <dbReference type="NCBI Taxonomy" id="52904"/>
    <lineage>
        <taxon>Eukaryota</taxon>
        <taxon>Metazoa</taxon>
        <taxon>Chordata</taxon>
        <taxon>Craniata</taxon>
        <taxon>Vertebrata</taxon>
        <taxon>Euteleostomi</taxon>
        <taxon>Actinopterygii</taxon>
        <taxon>Neopterygii</taxon>
        <taxon>Teleostei</taxon>
        <taxon>Neoteleostei</taxon>
        <taxon>Acanthomorphata</taxon>
        <taxon>Carangaria</taxon>
        <taxon>Pleuronectiformes</taxon>
        <taxon>Pleuronectoidei</taxon>
        <taxon>Scophthalmidae</taxon>
        <taxon>Scophthalmus</taxon>
    </lineage>
</organism>
<dbReference type="Proteomes" id="UP000438429">
    <property type="component" value="Unassembled WGS sequence"/>
</dbReference>
<feature type="compositionally biased region" description="Basic residues" evidence="1">
    <location>
        <begin position="80"/>
        <end position="103"/>
    </location>
</feature>
<sequence>MLADWRAWRGVDKVDIKLSVKKGNKQQRAFFCGDKSACDLAPAGIGTAGSLESFPVLLSTLYELATSSAAAGGAAEQKRAIQRKKKKKKKKEEKKEEKKKKKTSSCLTGASLRCSDLDCESAPGRKRSGRRIF</sequence>
<protein>
    <submittedName>
        <fullName evidence="2">Uncharacterized protein</fullName>
    </submittedName>
</protein>
<evidence type="ECO:0000313" key="2">
    <source>
        <dbReference type="EMBL" id="KAF0039969.1"/>
    </source>
</evidence>